<evidence type="ECO:0000313" key="2">
    <source>
        <dbReference type="EMBL" id="KAK7677159.1"/>
    </source>
</evidence>
<dbReference type="AlphaFoldDB" id="A0AAW0FCW8"/>
<keyword evidence="3" id="KW-1185">Reference proteome</keyword>
<keyword evidence="1" id="KW-0732">Signal</keyword>
<proteinExistence type="predicted"/>
<reference evidence="2 3" key="1">
    <citation type="submission" date="2022-09" db="EMBL/GenBank/DDBJ databases">
        <authorList>
            <person name="Palmer J.M."/>
        </authorList>
    </citation>
    <scope>NUCLEOTIDE SEQUENCE [LARGE SCALE GENOMIC DNA]</scope>
    <source>
        <strain evidence="2 3">DSM 7382</strain>
    </source>
</reference>
<protein>
    <submittedName>
        <fullName evidence="2">Uncharacterized protein</fullName>
    </submittedName>
</protein>
<accession>A0AAW0FCW8</accession>
<gene>
    <name evidence="2" type="ORF">QCA50_019868</name>
</gene>
<evidence type="ECO:0000313" key="3">
    <source>
        <dbReference type="Proteomes" id="UP001385951"/>
    </source>
</evidence>
<evidence type="ECO:0000256" key="1">
    <source>
        <dbReference type="SAM" id="SignalP"/>
    </source>
</evidence>
<feature type="signal peptide" evidence="1">
    <location>
        <begin position="1"/>
        <end position="19"/>
    </location>
</feature>
<name>A0AAW0FCW8_9APHY</name>
<organism evidence="2 3">
    <name type="scientific">Cerrena zonata</name>
    <dbReference type="NCBI Taxonomy" id="2478898"/>
    <lineage>
        <taxon>Eukaryota</taxon>
        <taxon>Fungi</taxon>
        <taxon>Dikarya</taxon>
        <taxon>Basidiomycota</taxon>
        <taxon>Agaricomycotina</taxon>
        <taxon>Agaricomycetes</taxon>
        <taxon>Polyporales</taxon>
        <taxon>Cerrenaceae</taxon>
        <taxon>Cerrena</taxon>
    </lineage>
</organism>
<sequence length="132" mass="13162">MKTSFVTLLSILLVSSVIGVGGSPAGRATRKTTKATGTPVAPTISRTSVALSTSPTVTNTGTSNPSSIVFTSVPVSTGPSTTIFSSVALSGSTTATPAVTRPSKNGGIVAQQVPMKALVGIMVGMLLGPWLM</sequence>
<dbReference type="EMBL" id="JASBNA010000094">
    <property type="protein sequence ID" value="KAK7677159.1"/>
    <property type="molecule type" value="Genomic_DNA"/>
</dbReference>
<comment type="caution">
    <text evidence="2">The sequence shown here is derived from an EMBL/GenBank/DDBJ whole genome shotgun (WGS) entry which is preliminary data.</text>
</comment>
<dbReference type="Proteomes" id="UP001385951">
    <property type="component" value="Unassembled WGS sequence"/>
</dbReference>
<feature type="chain" id="PRO_5043407301" evidence="1">
    <location>
        <begin position="20"/>
        <end position="132"/>
    </location>
</feature>